<dbReference type="AlphaFoldDB" id="A0A2N0VH30"/>
<evidence type="ECO:0000259" key="3">
    <source>
        <dbReference type="Pfam" id="PF00326"/>
    </source>
</evidence>
<dbReference type="RefSeq" id="WP_101073030.1">
    <property type="nucleotide sequence ID" value="NZ_PISP01000002.1"/>
</dbReference>
<keyword evidence="5" id="KW-1185">Reference proteome</keyword>
<keyword evidence="1" id="KW-0378">Hydrolase</keyword>
<dbReference type="GO" id="GO:0006508">
    <property type="term" value="P:proteolysis"/>
    <property type="evidence" value="ECO:0007669"/>
    <property type="project" value="InterPro"/>
</dbReference>
<evidence type="ECO:0000313" key="4">
    <source>
        <dbReference type="EMBL" id="PKD43489.1"/>
    </source>
</evidence>
<feature type="compositionally biased region" description="Acidic residues" evidence="2">
    <location>
        <begin position="322"/>
        <end position="332"/>
    </location>
</feature>
<dbReference type="SUPFAM" id="SSF82171">
    <property type="entry name" value="DPP6 N-terminal domain-like"/>
    <property type="match status" value="1"/>
</dbReference>
<dbReference type="InterPro" id="IPR029058">
    <property type="entry name" value="AB_hydrolase_fold"/>
</dbReference>
<dbReference type="Proteomes" id="UP000233398">
    <property type="component" value="Unassembled WGS sequence"/>
</dbReference>
<gene>
    <name evidence="4" type="ORF">CWD77_07920</name>
</gene>
<evidence type="ECO:0000256" key="2">
    <source>
        <dbReference type="SAM" id="MobiDB-lite"/>
    </source>
</evidence>
<organism evidence="4 5">
    <name type="scientific">Rhodohalobacter barkolensis</name>
    <dbReference type="NCBI Taxonomy" id="2053187"/>
    <lineage>
        <taxon>Bacteria</taxon>
        <taxon>Pseudomonadati</taxon>
        <taxon>Balneolota</taxon>
        <taxon>Balneolia</taxon>
        <taxon>Balneolales</taxon>
        <taxon>Balneolaceae</taxon>
        <taxon>Rhodohalobacter</taxon>
    </lineage>
</organism>
<protein>
    <recommendedName>
        <fullName evidence="3">Peptidase S9 prolyl oligopeptidase catalytic domain-containing protein</fullName>
    </recommendedName>
</protein>
<dbReference type="Gene3D" id="2.120.10.30">
    <property type="entry name" value="TolB, C-terminal domain"/>
    <property type="match status" value="1"/>
</dbReference>
<sequence length="830" mass="94817">MNKINGIVFWVVSSILLLSFNIALQAQQSPDFNDRYLTPPEEISEEILAPNHLNVSFDEFSPDGNYVINRKRSGISPLSKFAKPYYNIAGLQIDKNANRVRSLTTQRATTGLELVDVRSGDKRELQTPDNITISNVEWAPDASKIAWLGHTEDATHIYVTDLNSGNSSRVTRRPLLATMHNSIQWASDSRSLFTVLIPEQRGSEPVRPDTPAELIVRSTTEGKNSLRTYQSLLEDRFEGELLEYYITGQLAKIDTQNRRVTNIGSPAMIRNVDAAPSGNHVIVQTVQKPFSYIVPVSRFGWTEEVWNLDGESLVTLRSSEANEGDSDEEYMEDNGRRNIQWRPDGDGLSLLVKPEEEDEEEGDENPEEEEEESDETKIADRVIQWLPPFGENDQNVIFESEREMQSVAYSDDGEILFITQRRNGNEELFAVYSDNTEETYQIYRYDTDDFYDNPGNLSYQTSPNGKWAVRLNDEQSHVFLTGTEYFEDVEEEAPRPFIDRVEIESGDSERIFQSAADYYESVESILTSNSDEIIIERESSDEFPNYWYVDVNSGSRTQLTENTDYNEALAQAPRDRFKVTRADGIEFWMEIVMPPEWDGEPLPGFIWHYPREYDDQEDYNESLRRHNKNSYPRIGARTADIMAKAGYAVLKPDWPIMGESGTSNDNFVWSIVQNSTAVIDSSEAKGYVDRHRMAIGGHSYGAFGASNAMIHTSFFKAGIAGSGNYNRTLTPLGFQRERSDLWRGMDRYMQMSPIFWADRLDGALLMYHGEEDQNVGTWPTNSRRMFHALNGLGKTAALYRYPHEAHGPAAEETLLDMWTRWVDWLDVHVK</sequence>
<dbReference type="InterPro" id="IPR001375">
    <property type="entry name" value="Peptidase_S9_cat"/>
</dbReference>
<feature type="compositionally biased region" description="Acidic residues" evidence="2">
    <location>
        <begin position="355"/>
        <end position="374"/>
    </location>
</feature>
<dbReference type="Pfam" id="PF00326">
    <property type="entry name" value="Peptidase_S9"/>
    <property type="match status" value="1"/>
</dbReference>
<dbReference type="PANTHER" id="PTHR42776:SF28">
    <property type="entry name" value="GLUTAMYL ENDOPEPTIDASE, CHLOROPLASTIC-RELATED"/>
    <property type="match status" value="1"/>
</dbReference>
<dbReference type="PANTHER" id="PTHR42776">
    <property type="entry name" value="SERINE PEPTIDASE S9 FAMILY MEMBER"/>
    <property type="match status" value="1"/>
</dbReference>
<dbReference type="SUPFAM" id="SSF53474">
    <property type="entry name" value="alpha/beta-Hydrolases"/>
    <property type="match status" value="1"/>
</dbReference>
<feature type="region of interest" description="Disordered" evidence="2">
    <location>
        <begin position="319"/>
        <end position="377"/>
    </location>
</feature>
<reference evidence="4 5" key="1">
    <citation type="submission" date="2017-11" db="EMBL/GenBank/DDBJ databases">
        <title>Rhodohalobacter 15182 sp. nov., isolated from a salt lake.</title>
        <authorList>
            <person name="Han S."/>
        </authorList>
    </citation>
    <scope>NUCLEOTIDE SEQUENCE [LARGE SCALE GENOMIC DNA]</scope>
    <source>
        <strain evidence="4 5">15182</strain>
    </source>
</reference>
<name>A0A2N0VH30_9BACT</name>
<dbReference type="GO" id="GO:0004252">
    <property type="term" value="F:serine-type endopeptidase activity"/>
    <property type="evidence" value="ECO:0007669"/>
    <property type="project" value="TreeGrafter"/>
</dbReference>
<evidence type="ECO:0000256" key="1">
    <source>
        <dbReference type="ARBA" id="ARBA00022801"/>
    </source>
</evidence>
<proteinExistence type="predicted"/>
<dbReference type="Gene3D" id="3.40.50.1820">
    <property type="entry name" value="alpha/beta hydrolase"/>
    <property type="match status" value="1"/>
</dbReference>
<dbReference type="OrthoDB" id="6388416at2"/>
<accession>A0A2N0VH30</accession>
<comment type="caution">
    <text evidence="4">The sequence shown here is derived from an EMBL/GenBank/DDBJ whole genome shotgun (WGS) entry which is preliminary data.</text>
</comment>
<dbReference type="EMBL" id="PISP01000002">
    <property type="protein sequence ID" value="PKD43489.1"/>
    <property type="molecule type" value="Genomic_DNA"/>
</dbReference>
<feature type="domain" description="Peptidase S9 prolyl oligopeptidase catalytic" evidence="3">
    <location>
        <begin position="640"/>
        <end position="828"/>
    </location>
</feature>
<evidence type="ECO:0000313" key="5">
    <source>
        <dbReference type="Proteomes" id="UP000233398"/>
    </source>
</evidence>
<dbReference type="InterPro" id="IPR011042">
    <property type="entry name" value="6-blade_b-propeller_TolB-like"/>
</dbReference>